<dbReference type="InterPro" id="IPR013103">
    <property type="entry name" value="RVT_2"/>
</dbReference>
<evidence type="ECO:0000313" key="2">
    <source>
        <dbReference type="EMBL" id="RDX83952.1"/>
    </source>
</evidence>
<evidence type="ECO:0000259" key="1">
    <source>
        <dbReference type="Pfam" id="PF07727"/>
    </source>
</evidence>
<keyword evidence="3" id="KW-1185">Reference proteome</keyword>
<protein>
    <recommendedName>
        <fullName evidence="1">Reverse transcriptase Ty1/copia-type domain-containing protein</fullName>
    </recommendedName>
</protein>
<dbReference type="SUPFAM" id="SSF56672">
    <property type="entry name" value="DNA/RNA polymerases"/>
    <property type="match status" value="1"/>
</dbReference>
<feature type="non-terminal residue" evidence="2">
    <location>
        <position position="1"/>
    </location>
</feature>
<dbReference type="EMBL" id="QJKJ01007194">
    <property type="protein sequence ID" value="RDX83952.1"/>
    <property type="molecule type" value="Genomic_DNA"/>
</dbReference>
<dbReference type="PANTHER" id="PTHR43383">
    <property type="entry name" value="NODULIN 6"/>
    <property type="match status" value="1"/>
</dbReference>
<proteinExistence type="predicted"/>
<evidence type="ECO:0000313" key="3">
    <source>
        <dbReference type="Proteomes" id="UP000257109"/>
    </source>
</evidence>
<dbReference type="InterPro" id="IPR043502">
    <property type="entry name" value="DNA/RNA_pol_sf"/>
</dbReference>
<feature type="non-terminal residue" evidence="2">
    <location>
        <position position="219"/>
    </location>
</feature>
<dbReference type="Pfam" id="PF07727">
    <property type="entry name" value="RVT_2"/>
    <property type="match status" value="1"/>
</dbReference>
<name>A0A371G0B8_MUCPR</name>
<accession>A0A371G0B8</accession>
<dbReference type="Proteomes" id="UP000257109">
    <property type="component" value="Unassembled WGS sequence"/>
</dbReference>
<dbReference type="OrthoDB" id="8064907at2759"/>
<dbReference type="AlphaFoldDB" id="A0A371G0B8"/>
<dbReference type="PANTHER" id="PTHR43383:SF2">
    <property type="entry name" value="AMIDOHYDROLASE 2 FAMILY PROTEIN"/>
    <property type="match status" value="1"/>
</dbReference>
<reference evidence="2" key="1">
    <citation type="submission" date="2018-05" db="EMBL/GenBank/DDBJ databases">
        <title>Draft genome of Mucuna pruriens seed.</title>
        <authorList>
            <person name="Nnadi N.E."/>
            <person name="Vos R."/>
            <person name="Hasami M.H."/>
            <person name="Devisetty U.K."/>
            <person name="Aguiy J.C."/>
        </authorList>
    </citation>
    <scope>NUCLEOTIDE SEQUENCE [LARGE SCALE GENOMIC DNA]</scope>
    <source>
        <strain evidence="2">JCA_2017</strain>
    </source>
</reference>
<comment type="caution">
    <text evidence="2">The sequence shown here is derived from an EMBL/GenBank/DDBJ whole genome shotgun (WGS) entry which is preliminary data.</text>
</comment>
<dbReference type="STRING" id="157652.A0A371G0B8"/>
<sequence>LRCLPYKREIRNCITHTTQFNVLVCLTVAIDAIKIPTSIQEAMKDSNWIQAMREEIKALEKSSTWDIVYKHKDKKIVGYRWVYTMKCKSNGTLDQYKARLVPKIYTQTYGIDYEETFALVAKMNTIKIILSLEVYIEILLGFESHGVKNKVCKLKKDLYGLTQSPQVWFGKFNQVMISLGYKQSQGDHTLFIKHSLDGKLTFFLVYVDDMIITCDDEIE</sequence>
<organism evidence="2 3">
    <name type="scientific">Mucuna pruriens</name>
    <name type="common">Velvet bean</name>
    <name type="synonym">Dolichos pruriens</name>
    <dbReference type="NCBI Taxonomy" id="157652"/>
    <lineage>
        <taxon>Eukaryota</taxon>
        <taxon>Viridiplantae</taxon>
        <taxon>Streptophyta</taxon>
        <taxon>Embryophyta</taxon>
        <taxon>Tracheophyta</taxon>
        <taxon>Spermatophyta</taxon>
        <taxon>Magnoliopsida</taxon>
        <taxon>eudicotyledons</taxon>
        <taxon>Gunneridae</taxon>
        <taxon>Pentapetalae</taxon>
        <taxon>rosids</taxon>
        <taxon>fabids</taxon>
        <taxon>Fabales</taxon>
        <taxon>Fabaceae</taxon>
        <taxon>Papilionoideae</taxon>
        <taxon>50 kb inversion clade</taxon>
        <taxon>NPAAA clade</taxon>
        <taxon>indigoferoid/millettioid clade</taxon>
        <taxon>Phaseoleae</taxon>
        <taxon>Mucuna</taxon>
    </lineage>
</organism>
<feature type="domain" description="Reverse transcriptase Ty1/copia-type" evidence="1">
    <location>
        <begin position="132"/>
        <end position="216"/>
    </location>
</feature>
<gene>
    <name evidence="2" type="ORF">CR513_35075</name>
</gene>